<feature type="compositionally biased region" description="Basic and acidic residues" evidence="7">
    <location>
        <begin position="440"/>
        <end position="475"/>
    </location>
</feature>
<evidence type="ECO:0000256" key="4">
    <source>
        <dbReference type="ARBA" id="ARBA00023161"/>
    </source>
</evidence>
<evidence type="ECO:0000259" key="10">
    <source>
        <dbReference type="Pfam" id="PF13638"/>
    </source>
</evidence>
<reference evidence="11" key="1">
    <citation type="submission" date="2019-08" db="EMBL/GenBank/DDBJ databases">
        <title>The improved chromosome-level genome for the pearl oyster Pinctada fucata martensii using PacBio sequencing and Hi-C.</title>
        <authorList>
            <person name="Zheng Z."/>
        </authorList>
    </citation>
    <scope>NUCLEOTIDE SEQUENCE</scope>
    <source>
        <strain evidence="11">ZZ-2019</strain>
        <tissue evidence="11">Adductor muscle</tissue>
    </source>
</reference>
<evidence type="ECO:0000256" key="1">
    <source>
        <dbReference type="ARBA" id="ARBA00004123"/>
    </source>
</evidence>
<keyword evidence="5" id="KW-0539">Nucleus</keyword>
<dbReference type="GO" id="GO:0042162">
    <property type="term" value="F:telomeric DNA binding"/>
    <property type="evidence" value="ECO:0007669"/>
    <property type="project" value="TreeGrafter"/>
</dbReference>
<dbReference type="Pfam" id="PF10374">
    <property type="entry name" value="EST1"/>
    <property type="match status" value="1"/>
</dbReference>
<dbReference type="InterPro" id="IPR002716">
    <property type="entry name" value="PIN_dom"/>
</dbReference>
<evidence type="ECO:0000256" key="7">
    <source>
        <dbReference type="SAM" id="MobiDB-lite"/>
    </source>
</evidence>
<feature type="coiled-coil region" evidence="6">
    <location>
        <begin position="912"/>
        <end position="939"/>
    </location>
</feature>
<feature type="region of interest" description="Disordered" evidence="7">
    <location>
        <begin position="425"/>
        <end position="536"/>
    </location>
</feature>
<dbReference type="PANTHER" id="PTHR15696:SF7">
    <property type="entry name" value="NONSENSE-MEDIATED MRNA DECAY FACTOR"/>
    <property type="match status" value="1"/>
</dbReference>
<keyword evidence="4" id="KW-0866">Nonsense-mediated mRNA decay</keyword>
<evidence type="ECO:0000259" key="9">
    <source>
        <dbReference type="Pfam" id="PF10374"/>
    </source>
</evidence>
<evidence type="ECO:0000313" key="12">
    <source>
        <dbReference type="Proteomes" id="UP001186944"/>
    </source>
</evidence>
<dbReference type="Pfam" id="PF10373">
    <property type="entry name" value="EST1_DNA_bind"/>
    <property type="match status" value="1"/>
</dbReference>
<feature type="region of interest" description="Disordered" evidence="7">
    <location>
        <begin position="558"/>
        <end position="577"/>
    </location>
</feature>
<dbReference type="GO" id="GO:0005737">
    <property type="term" value="C:cytoplasm"/>
    <property type="evidence" value="ECO:0007669"/>
    <property type="project" value="UniProtKB-SubCell"/>
</dbReference>
<gene>
    <name evidence="11" type="ORF">FSP39_014736</name>
</gene>
<keyword evidence="12" id="KW-1185">Reference proteome</keyword>
<feature type="compositionally biased region" description="Polar residues" evidence="7">
    <location>
        <begin position="592"/>
        <end position="606"/>
    </location>
</feature>
<evidence type="ECO:0000256" key="5">
    <source>
        <dbReference type="ARBA" id="ARBA00023242"/>
    </source>
</evidence>
<dbReference type="Gene3D" id="3.40.50.1010">
    <property type="entry name" value="5'-nuclease"/>
    <property type="match status" value="1"/>
</dbReference>
<feature type="domain" description="Telomerase activating protein Est1-like N-terminal" evidence="9">
    <location>
        <begin position="75"/>
        <end position="194"/>
    </location>
</feature>
<dbReference type="InterPro" id="IPR019458">
    <property type="entry name" value="Est1-like_N"/>
</dbReference>
<dbReference type="AlphaFoldDB" id="A0AA88Y9D3"/>
<evidence type="ECO:0000259" key="8">
    <source>
        <dbReference type="Pfam" id="PF10373"/>
    </source>
</evidence>
<dbReference type="Proteomes" id="UP001186944">
    <property type="component" value="Unassembled WGS sequence"/>
</dbReference>
<dbReference type="InterPro" id="IPR011990">
    <property type="entry name" value="TPR-like_helical_dom_sf"/>
</dbReference>
<feature type="compositionally biased region" description="Low complexity" evidence="7">
    <location>
        <begin position="505"/>
        <end position="515"/>
    </location>
</feature>
<name>A0AA88Y9D3_PINIB</name>
<dbReference type="InterPro" id="IPR045153">
    <property type="entry name" value="Est1/Ebs1-like"/>
</dbReference>
<keyword evidence="6" id="KW-0175">Coiled coil</keyword>
<proteinExistence type="predicted"/>
<feature type="compositionally biased region" description="Basic residues" evidence="7">
    <location>
        <begin position="485"/>
        <end position="498"/>
    </location>
</feature>
<dbReference type="PANTHER" id="PTHR15696">
    <property type="entry name" value="SMG-7 SUPPRESSOR WITH MORPHOLOGICAL EFFECT ON GENITALIA PROTEIN 7"/>
    <property type="match status" value="1"/>
</dbReference>
<dbReference type="Pfam" id="PF13638">
    <property type="entry name" value="PIN_4"/>
    <property type="match status" value="1"/>
</dbReference>
<dbReference type="GO" id="GO:0000184">
    <property type="term" value="P:nuclear-transcribed mRNA catabolic process, nonsense-mediated decay"/>
    <property type="evidence" value="ECO:0007669"/>
    <property type="project" value="UniProtKB-KW"/>
</dbReference>
<evidence type="ECO:0000256" key="6">
    <source>
        <dbReference type="SAM" id="Coils"/>
    </source>
</evidence>
<comment type="subcellular location">
    <subcellularLocation>
        <location evidence="2">Cytoplasm</location>
    </subcellularLocation>
    <subcellularLocation>
        <location evidence="1">Nucleus</location>
    </subcellularLocation>
</comment>
<dbReference type="GO" id="GO:0070034">
    <property type="term" value="F:telomerase RNA binding"/>
    <property type="evidence" value="ECO:0007669"/>
    <property type="project" value="TreeGrafter"/>
</dbReference>
<feature type="region of interest" description="Disordered" evidence="7">
    <location>
        <begin position="582"/>
        <end position="606"/>
    </location>
</feature>
<comment type="caution">
    <text evidence="11">The sequence shown here is derived from an EMBL/GenBank/DDBJ whole genome shotgun (WGS) entry which is preliminary data.</text>
</comment>
<dbReference type="FunFam" id="3.40.50.1010:FF:000033">
    <property type="entry name" value="Blast:Protein SMG5"/>
    <property type="match status" value="1"/>
</dbReference>
<sequence>MKKAIEKNSDSKPDVDKAKRVYRAALDAIRKLDEILQQKKGYRDVFLQDAVGLRNKLKEYCERLMFYNPAEYGRKAEEVLWRKVFYDTIQLVKKNRRHVRPGSSLEAAFRTHLAGATGYYNHLLFRLQTEFGLCLHGILDLYLMPDTKPGLKKSSLVQNSRRKDVTPAVLEWANKACHRTLICLGDIARYQQEFDRGLSRSAAQRYYHKAIVMCPDNGMPHNQLGTLSGMRYFQCEAAYHYIRCMVCEKPFEGAEGNLDRLFEKNRKRFREIQQMSSSTLAPELQRQHDVKFFLIHFLHLLDVFFDANKRISAGELQDSCQSALQSFNLCMFYKPDLYAEEDSRDENLQYLDDDLVFKLVIMCMATIHLLQIRGSKHVTAATAFLLALFSHILNHVVIRLHGALYERENPNKLLNHQIVQNGEELSDVDSGEMCNGPSEGNDRQDKLTSGRDGEGENTSKQEGNKPEQVKGEGVKKNIIQQKNMKSSRVKNLRRRRMRCRDDSSDSSGLSDVSDLSEGDDHLSDTFLSEESEEEEEFVGFFAHDSDSDLSDNLMESQELEPGFSAESALTKSGKDERVANVNSNHTTDRSSHQSTTSVGSQGTVQNDSSIWTSEKDYLAHFSSELLTSSSTTLLGQNFKLSTTGTKTNDLNVQEMENCQEVMQGKRQVPVPPGFAQSSEARHVAEITDKLANFVIETDTEASIIPTDAEQSGCDESTTEADDQGSTTESAEGPETEHRFLQNTLDAVQSEGLLAIVKVMCDWMKCNTGVIMTCAQSSQSLWHRLSVLLNILPKETVIAEHDQCWLDELKTVLTTTRHGEWMQVFPLREDINLWLFTPLSEAHNLIEFSNRRRGQLSEIQECFLRIGCLRQFGHFLSELENLMFRYDTTLDAFIGPSQPVSAEENQREAMDRLAHEESRRNQLMRDMAQLRLQAEVSQLEGSLEKTDYTHFPPYLIPDTRCLCESLSFVRQLVQTGKGIIIIPLSVIDTLDFMKKDSVGARDAIRWLEAEFRKGNRYIRAQKSNEKHSENIPKNLKKTNREAWCVYEMVACARYLAQQGGDISTANMVAILSIKNLQLMPYPQPLKKALANCQQAGISLENVPLFTNKWKDLLKSNG</sequence>
<feature type="domain" description="PIN" evidence="10">
    <location>
        <begin position="955"/>
        <end position="1031"/>
    </location>
</feature>
<keyword evidence="3" id="KW-0963">Cytoplasm</keyword>
<feature type="region of interest" description="Disordered" evidence="7">
    <location>
        <begin position="706"/>
        <end position="735"/>
    </location>
</feature>
<evidence type="ECO:0000256" key="2">
    <source>
        <dbReference type="ARBA" id="ARBA00004496"/>
    </source>
</evidence>
<dbReference type="InterPro" id="IPR018834">
    <property type="entry name" value="DNA/RNA-bd_Est1-type"/>
</dbReference>
<organism evidence="11 12">
    <name type="scientific">Pinctada imbricata</name>
    <name type="common">Atlantic pearl-oyster</name>
    <name type="synonym">Pinctada martensii</name>
    <dbReference type="NCBI Taxonomy" id="66713"/>
    <lineage>
        <taxon>Eukaryota</taxon>
        <taxon>Metazoa</taxon>
        <taxon>Spiralia</taxon>
        <taxon>Lophotrochozoa</taxon>
        <taxon>Mollusca</taxon>
        <taxon>Bivalvia</taxon>
        <taxon>Autobranchia</taxon>
        <taxon>Pteriomorphia</taxon>
        <taxon>Pterioida</taxon>
        <taxon>Pterioidea</taxon>
        <taxon>Pteriidae</taxon>
        <taxon>Pinctada</taxon>
    </lineage>
</organism>
<feature type="compositionally biased region" description="Acidic residues" evidence="7">
    <location>
        <begin position="527"/>
        <end position="536"/>
    </location>
</feature>
<evidence type="ECO:0000256" key="3">
    <source>
        <dbReference type="ARBA" id="ARBA00022490"/>
    </source>
</evidence>
<evidence type="ECO:0000313" key="11">
    <source>
        <dbReference type="EMBL" id="KAK3097945.1"/>
    </source>
</evidence>
<protein>
    <recommendedName>
        <fullName evidence="13">Protein SMG5</fullName>
    </recommendedName>
</protein>
<dbReference type="Gene3D" id="1.25.40.10">
    <property type="entry name" value="Tetratricopeptide repeat domain"/>
    <property type="match status" value="1"/>
</dbReference>
<feature type="domain" description="DNA/RNA-binding" evidence="8">
    <location>
        <begin position="203"/>
        <end position="397"/>
    </location>
</feature>
<evidence type="ECO:0008006" key="13">
    <source>
        <dbReference type="Google" id="ProtNLM"/>
    </source>
</evidence>
<dbReference type="EMBL" id="VSWD01000007">
    <property type="protein sequence ID" value="KAK3097945.1"/>
    <property type="molecule type" value="Genomic_DNA"/>
</dbReference>
<accession>A0AA88Y9D3</accession>
<dbReference type="GO" id="GO:0005697">
    <property type="term" value="C:telomerase holoenzyme complex"/>
    <property type="evidence" value="ECO:0007669"/>
    <property type="project" value="TreeGrafter"/>
</dbReference>
<dbReference type="CDD" id="cd09884">
    <property type="entry name" value="PIN_Smg5-like"/>
    <property type="match status" value="1"/>
</dbReference>
<dbReference type="SUPFAM" id="SSF48452">
    <property type="entry name" value="TPR-like"/>
    <property type="match status" value="1"/>
</dbReference>